<dbReference type="AlphaFoldDB" id="E6U334"/>
<dbReference type="Proteomes" id="UP000001551">
    <property type="component" value="Chromosome"/>
</dbReference>
<accession>E6U334</accession>
<gene>
    <name evidence="2" type="ordered locus">Ethha_1988</name>
</gene>
<evidence type="ECO:0008006" key="4">
    <source>
        <dbReference type="Google" id="ProtNLM"/>
    </source>
</evidence>
<protein>
    <recommendedName>
        <fullName evidence="4">VCBS repeat-containing protein</fullName>
    </recommendedName>
</protein>
<dbReference type="STRING" id="663278.Ethha_1988"/>
<keyword evidence="3" id="KW-1185">Reference proteome</keyword>
<dbReference type="eggNOG" id="COG0457">
    <property type="taxonomic scope" value="Bacteria"/>
</dbReference>
<proteinExistence type="predicted"/>
<dbReference type="HOGENOM" id="CLU_048406_0_0_9"/>
<evidence type="ECO:0000313" key="2">
    <source>
        <dbReference type="EMBL" id="ADU27506.1"/>
    </source>
</evidence>
<dbReference type="KEGG" id="eha:Ethha_1988"/>
<organism evidence="2 3">
    <name type="scientific">Ethanoligenens harbinense (strain DSM 18485 / JCM 12961 / CGMCC 1.5033 / YUAN-3)</name>
    <dbReference type="NCBI Taxonomy" id="663278"/>
    <lineage>
        <taxon>Bacteria</taxon>
        <taxon>Bacillati</taxon>
        <taxon>Bacillota</taxon>
        <taxon>Clostridia</taxon>
        <taxon>Eubacteriales</taxon>
        <taxon>Oscillospiraceae</taxon>
        <taxon>Ethanoligenens</taxon>
    </lineage>
</organism>
<evidence type="ECO:0000313" key="3">
    <source>
        <dbReference type="Proteomes" id="UP000001551"/>
    </source>
</evidence>
<dbReference type="RefSeq" id="WP_013485854.1">
    <property type="nucleotide sequence ID" value="NC_014828.1"/>
</dbReference>
<dbReference type="PROSITE" id="PS51257">
    <property type="entry name" value="PROKAR_LIPOPROTEIN"/>
    <property type="match status" value="1"/>
</dbReference>
<reference evidence="2 3" key="1">
    <citation type="submission" date="2010-12" db="EMBL/GenBank/DDBJ databases">
        <title>Complete sequence of Ethanoligenens harbinense YUAN-3.</title>
        <authorList>
            <person name="Lucas S."/>
            <person name="Copeland A."/>
            <person name="Lapidus A."/>
            <person name="Cheng J.-F."/>
            <person name="Bruce D."/>
            <person name="Goodwin L."/>
            <person name="Pitluck S."/>
            <person name="Chertkov O."/>
            <person name="Misra M."/>
            <person name="Detter J.C."/>
            <person name="Han C."/>
            <person name="Tapia R."/>
            <person name="Land M."/>
            <person name="Hauser L."/>
            <person name="Jeffries C."/>
            <person name="Kyrpides N."/>
            <person name="Ivanova N."/>
            <person name="Mikhailova N."/>
            <person name="Wang A."/>
            <person name="Mouttaki H."/>
            <person name="He Z."/>
            <person name="Zhou J."/>
            <person name="Hemme C.L."/>
            <person name="Woyke T."/>
        </authorList>
    </citation>
    <scope>NUCLEOTIDE SEQUENCE [LARGE SCALE GENOMIC DNA]</scope>
    <source>
        <strain evidence="3">DSM 18485 / JCM 12961 / CGMCC 1.5033 / YUAN-3</strain>
    </source>
</reference>
<evidence type="ECO:0000256" key="1">
    <source>
        <dbReference type="SAM" id="SignalP"/>
    </source>
</evidence>
<keyword evidence="1" id="KW-0732">Signal</keyword>
<feature type="signal peptide" evidence="1">
    <location>
        <begin position="1"/>
        <end position="22"/>
    </location>
</feature>
<feature type="chain" id="PRO_5039020995" description="VCBS repeat-containing protein" evidence="1">
    <location>
        <begin position="23"/>
        <end position="448"/>
    </location>
</feature>
<name>E6U334_ETHHY</name>
<dbReference type="EMBL" id="CP002400">
    <property type="protein sequence ID" value="ADU27506.1"/>
    <property type="molecule type" value="Genomic_DNA"/>
</dbReference>
<sequence>MRKGLKWLLCGMVLLLAAALSGCTVVSTDVTALMNPPKLTKQQQAIEQALASALGGGSPTLKYPHNGDYRSSFVLHSFDHGATNSVLAFYSPTKEKSGTHIMVLHQAGSKWKETCDISGDGNEVDRIVFGDFDGSGTEELAVGWTSFTSTDMALGIYAFHGNNYEKIYRDTYTEMIRANMTGGNRDDLLLLKLDGADKKASAELVGAAAGSVGPVSQAPLDSTVTGYAGLYPTSEDGSPAVLIDSRKGPDKMVTEMVLWKNGQLTSPLYDPDQKMANAETLRDVSVTCQDIDGDGSIEIPVPIELPGYEEISGTKSAEKIWKVQWMIWKNGALVPKLSSVINSTEGYTFLFPAKWETGTQTITVQRENGDSDWAFYEWNPATRTVGAHLFDILAYSSDVWSTVSANTALQRIDESDGMVYAYQADAAGANSPYMLDIGTVRQQFKLVD</sequence>